<reference evidence="1 2" key="1">
    <citation type="journal article" date="2019" name="Int. J. Syst. Evol. Microbiol.">
        <title>The Global Catalogue of Microorganisms (GCM) 10K type strain sequencing project: providing services to taxonomists for standard genome sequencing and annotation.</title>
        <authorList>
            <consortium name="The Broad Institute Genomics Platform"/>
            <consortium name="The Broad Institute Genome Sequencing Center for Infectious Disease"/>
            <person name="Wu L."/>
            <person name="Ma J."/>
        </authorList>
    </citation>
    <scope>NUCLEOTIDE SEQUENCE [LARGE SCALE GENOMIC DNA]</scope>
    <source>
        <strain evidence="1 2">JCM 15628</strain>
    </source>
</reference>
<name>A0ABN2RQ43_9MICO</name>
<proteinExistence type="predicted"/>
<keyword evidence="2" id="KW-1185">Reference proteome</keyword>
<comment type="caution">
    <text evidence="1">The sequence shown here is derived from an EMBL/GenBank/DDBJ whole genome shotgun (WGS) entry which is preliminary data.</text>
</comment>
<sequence>MSADWSWLFLDAHGNPMQGEGLATAGFPTQSDAESYLGESWRELLAAGVEAVTLRQNDSVVYGPMSLRAAE</sequence>
<dbReference type="RefSeq" id="WP_344059217.1">
    <property type="nucleotide sequence ID" value="NZ_BAAAPU010000003.1"/>
</dbReference>
<protein>
    <recommendedName>
        <fullName evidence="3">DUF2188 family protein</fullName>
    </recommendedName>
</protein>
<evidence type="ECO:0008006" key="3">
    <source>
        <dbReference type="Google" id="ProtNLM"/>
    </source>
</evidence>
<accession>A0ABN2RQ43</accession>
<evidence type="ECO:0000313" key="1">
    <source>
        <dbReference type="EMBL" id="GAA1972641.1"/>
    </source>
</evidence>
<gene>
    <name evidence="1" type="ORF">GCM10009817_11020</name>
</gene>
<dbReference type="Proteomes" id="UP001500013">
    <property type="component" value="Unassembled WGS sequence"/>
</dbReference>
<organism evidence="1 2">
    <name type="scientific">Terrabacter lapilli</name>
    <dbReference type="NCBI Taxonomy" id="436231"/>
    <lineage>
        <taxon>Bacteria</taxon>
        <taxon>Bacillati</taxon>
        <taxon>Actinomycetota</taxon>
        <taxon>Actinomycetes</taxon>
        <taxon>Micrococcales</taxon>
        <taxon>Intrasporangiaceae</taxon>
        <taxon>Terrabacter</taxon>
    </lineage>
</organism>
<evidence type="ECO:0000313" key="2">
    <source>
        <dbReference type="Proteomes" id="UP001500013"/>
    </source>
</evidence>
<dbReference type="EMBL" id="BAAAPU010000003">
    <property type="protein sequence ID" value="GAA1972641.1"/>
    <property type="molecule type" value="Genomic_DNA"/>
</dbReference>